<proteinExistence type="predicted"/>
<dbReference type="EMBL" id="FN545284">
    <property type="protein sequence ID" value="CBA76645.1"/>
    <property type="molecule type" value="Genomic_DNA"/>
</dbReference>
<dbReference type="AlphaFoldDB" id="D2U4R3"/>
<gene>
    <name evidence="1" type="ORF">ARN_36950</name>
</gene>
<sequence length="50" mass="6275">WCNFHYFYCSINNVLNVLRAQKNHLNTFDVWRQITCNKWFYCTRWKTGIK</sequence>
<evidence type="ECO:0000313" key="1">
    <source>
        <dbReference type="EMBL" id="CBA76645.1"/>
    </source>
</evidence>
<name>D2U4R3_9GAMM</name>
<reference evidence="1" key="1">
    <citation type="journal article" date="2010" name="Insect Mol. Biol.">
        <title>The draft genome sequence of Arsenophonus nasoniae, son-killer bacterium of Nasonia vitripennis, reveals genes associated with virulence and symbiosis.</title>
        <authorList>
            <person name="Wilkes T."/>
            <person name="Darby A.C."/>
            <person name="Choi J."/>
            <person name="Colborne J.K."/>
            <person name="Werren J.H."/>
            <person name="Hurst G.D.D."/>
        </authorList>
    </citation>
    <scope>NUCLEOTIDE SEQUENCE</scope>
</reference>
<feature type="non-terminal residue" evidence="1">
    <location>
        <position position="1"/>
    </location>
</feature>
<accession>D2U4R3</accession>
<organism evidence="1">
    <name type="scientific">Arsenophonus nasoniae</name>
    <name type="common">son-killer infecting Nasonia vitripennis</name>
    <dbReference type="NCBI Taxonomy" id="638"/>
    <lineage>
        <taxon>Bacteria</taxon>
        <taxon>Pseudomonadati</taxon>
        <taxon>Pseudomonadota</taxon>
        <taxon>Gammaproteobacteria</taxon>
        <taxon>Enterobacterales</taxon>
        <taxon>Morganellaceae</taxon>
        <taxon>Arsenophonus</taxon>
    </lineage>
</organism>
<protein>
    <submittedName>
        <fullName evidence="1">Uncharacterized protein</fullName>
    </submittedName>
</protein>